<evidence type="ECO:0000256" key="1">
    <source>
        <dbReference type="SAM" id="MobiDB-lite"/>
    </source>
</evidence>
<sequence length="74" mass="7932">MAHGGWTPCGRDLRNGLHEVSGSSMAVGLFGIDAAVGRVEEDETETELAKDRYTKESDPEEEMAVARVGCGCVF</sequence>
<evidence type="ECO:0000313" key="3">
    <source>
        <dbReference type="Proteomes" id="UP000000763"/>
    </source>
</evidence>
<evidence type="ECO:0000313" key="2">
    <source>
        <dbReference type="EMBL" id="BAD69171.1"/>
    </source>
</evidence>
<name>Q5VN02_ORYSJ</name>
<accession>Q5VN02</accession>
<feature type="compositionally biased region" description="Basic and acidic residues" evidence="1">
    <location>
        <begin position="47"/>
        <end position="57"/>
    </location>
</feature>
<reference evidence="3" key="1">
    <citation type="journal article" date="2005" name="Nature">
        <title>The map-based sequence of the rice genome.</title>
        <authorList>
            <consortium name="International rice genome sequencing project (IRGSP)"/>
            <person name="Matsumoto T."/>
            <person name="Wu J."/>
            <person name="Kanamori H."/>
            <person name="Katayose Y."/>
            <person name="Fujisawa M."/>
            <person name="Namiki N."/>
            <person name="Mizuno H."/>
            <person name="Yamamoto K."/>
            <person name="Antonio B.A."/>
            <person name="Baba T."/>
            <person name="Sakata K."/>
            <person name="Nagamura Y."/>
            <person name="Aoki H."/>
            <person name="Arikawa K."/>
            <person name="Arita K."/>
            <person name="Bito T."/>
            <person name="Chiden Y."/>
            <person name="Fujitsuka N."/>
            <person name="Fukunaka R."/>
            <person name="Hamada M."/>
            <person name="Harada C."/>
            <person name="Hayashi A."/>
            <person name="Hijishita S."/>
            <person name="Honda M."/>
            <person name="Hosokawa S."/>
            <person name="Ichikawa Y."/>
            <person name="Idonuma A."/>
            <person name="Iijima M."/>
            <person name="Ikeda M."/>
            <person name="Ikeno M."/>
            <person name="Ito K."/>
            <person name="Ito S."/>
            <person name="Ito T."/>
            <person name="Ito Y."/>
            <person name="Ito Y."/>
            <person name="Iwabuchi A."/>
            <person name="Kamiya K."/>
            <person name="Karasawa W."/>
            <person name="Kurita K."/>
            <person name="Katagiri S."/>
            <person name="Kikuta A."/>
            <person name="Kobayashi H."/>
            <person name="Kobayashi N."/>
            <person name="Machita K."/>
            <person name="Maehara T."/>
            <person name="Masukawa M."/>
            <person name="Mizubayashi T."/>
            <person name="Mukai Y."/>
            <person name="Nagasaki H."/>
            <person name="Nagata Y."/>
            <person name="Naito S."/>
            <person name="Nakashima M."/>
            <person name="Nakama Y."/>
            <person name="Nakamichi Y."/>
            <person name="Nakamura M."/>
            <person name="Meguro A."/>
            <person name="Negishi M."/>
            <person name="Ohta I."/>
            <person name="Ohta T."/>
            <person name="Okamoto M."/>
            <person name="Ono N."/>
            <person name="Saji S."/>
            <person name="Sakaguchi M."/>
            <person name="Sakai K."/>
            <person name="Shibata M."/>
            <person name="Shimokawa T."/>
            <person name="Song J."/>
            <person name="Takazaki Y."/>
            <person name="Terasawa K."/>
            <person name="Tsugane M."/>
            <person name="Tsuji K."/>
            <person name="Ueda S."/>
            <person name="Waki K."/>
            <person name="Yamagata H."/>
            <person name="Yamamoto M."/>
            <person name="Yamamoto S."/>
            <person name="Yamane H."/>
            <person name="Yoshiki S."/>
            <person name="Yoshihara R."/>
            <person name="Yukawa K."/>
            <person name="Zhong H."/>
            <person name="Yano M."/>
            <person name="Yuan Q."/>
            <person name="Ouyang S."/>
            <person name="Liu J."/>
            <person name="Jones K.M."/>
            <person name="Gansberger K."/>
            <person name="Moffat K."/>
            <person name="Hill J."/>
            <person name="Bera J."/>
            <person name="Fadrosh D."/>
            <person name="Jin S."/>
            <person name="Johri S."/>
            <person name="Kim M."/>
            <person name="Overton L."/>
            <person name="Reardon M."/>
            <person name="Tsitrin T."/>
            <person name="Vuong H."/>
            <person name="Weaver B."/>
            <person name="Ciecko A."/>
            <person name="Tallon L."/>
            <person name="Jackson J."/>
            <person name="Pai G."/>
            <person name="Aken S.V."/>
            <person name="Utterback T."/>
            <person name="Reidmuller S."/>
            <person name="Feldblyum T."/>
            <person name="Hsiao J."/>
            <person name="Zismann V."/>
            <person name="Iobst S."/>
            <person name="de Vazeille A.R."/>
            <person name="Buell C.R."/>
            <person name="Ying K."/>
            <person name="Li Y."/>
            <person name="Lu T."/>
            <person name="Huang Y."/>
            <person name="Zhao Q."/>
            <person name="Feng Q."/>
            <person name="Zhang L."/>
            <person name="Zhu J."/>
            <person name="Weng Q."/>
            <person name="Mu J."/>
            <person name="Lu Y."/>
            <person name="Fan D."/>
            <person name="Liu Y."/>
            <person name="Guan J."/>
            <person name="Zhang Y."/>
            <person name="Yu S."/>
            <person name="Liu X."/>
            <person name="Zhang Y."/>
            <person name="Hong G."/>
            <person name="Han B."/>
            <person name="Choisne N."/>
            <person name="Demange N."/>
            <person name="Orjeda G."/>
            <person name="Samain S."/>
            <person name="Cattolico L."/>
            <person name="Pelletier E."/>
            <person name="Couloux A."/>
            <person name="Segurens B."/>
            <person name="Wincker P."/>
            <person name="D'Hont A."/>
            <person name="Scarpelli C."/>
            <person name="Weissenbach J."/>
            <person name="Salanoubat M."/>
            <person name="Quetier F."/>
            <person name="Yu Y."/>
            <person name="Kim H.R."/>
            <person name="Rambo T."/>
            <person name="Currie J."/>
            <person name="Collura K."/>
            <person name="Luo M."/>
            <person name="Yang T."/>
            <person name="Ammiraju J.S.S."/>
            <person name="Engler F."/>
            <person name="Soderlund C."/>
            <person name="Wing R.A."/>
            <person name="Palmer L.E."/>
            <person name="de la Bastide M."/>
            <person name="Spiegel L."/>
            <person name="Nascimento L."/>
            <person name="Zutavern T."/>
            <person name="O'Shaughnessy A."/>
            <person name="Dike S."/>
            <person name="Dedhia N."/>
            <person name="Preston R."/>
            <person name="Balija V."/>
            <person name="McCombie W.R."/>
            <person name="Chow T."/>
            <person name="Chen H."/>
            <person name="Chung M."/>
            <person name="Chen C."/>
            <person name="Shaw J."/>
            <person name="Wu H."/>
            <person name="Hsiao K."/>
            <person name="Chao Y."/>
            <person name="Chu M."/>
            <person name="Cheng C."/>
            <person name="Hour A."/>
            <person name="Lee P."/>
            <person name="Lin S."/>
            <person name="Lin Y."/>
            <person name="Liou J."/>
            <person name="Liu S."/>
            <person name="Hsing Y."/>
            <person name="Raghuvanshi S."/>
            <person name="Mohanty A."/>
            <person name="Bharti A.K."/>
            <person name="Gaur A."/>
            <person name="Gupta V."/>
            <person name="Kumar D."/>
            <person name="Ravi V."/>
            <person name="Vij S."/>
            <person name="Kapur A."/>
            <person name="Khurana P."/>
            <person name="Khurana P."/>
            <person name="Khurana J.P."/>
            <person name="Tyagi A.K."/>
            <person name="Gaikwad K."/>
            <person name="Singh A."/>
            <person name="Dalal V."/>
            <person name="Srivastava S."/>
            <person name="Dixit A."/>
            <person name="Pal A.K."/>
            <person name="Ghazi I.A."/>
            <person name="Yadav M."/>
            <person name="Pandit A."/>
            <person name="Bhargava A."/>
            <person name="Sureshbabu K."/>
            <person name="Batra K."/>
            <person name="Sharma T.R."/>
            <person name="Mohapatra T."/>
            <person name="Singh N.K."/>
            <person name="Messing J."/>
            <person name="Nelson A.B."/>
            <person name="Fuks G."/>
            <person name="Kavchok S."/>
            <person name="Keizer G."/>
            <person name="Linton E."/>
            <person name="Llaca V."/>
            <person name="Song R."/>
            <person name="Tanyolac B."/>
            <person name="Young S."/>
            <person name="Ho-Il K."/>
            <person name="Hahn J.H."/>
            <person name="Sangsakoo G."/>
            <person name="Vanavichit A."/>
            <person name="de Mattos Luiz.A.T."/>
            <person name="Zimmer P.D."/>
            <person name="Malone G."/>
            <person name="Dellagostin O."/>
            <person name="de Oliveira A.C."/>
            <person name="Bevan M."/>
            <person name="Bancroft I."/>
            <person name="Minx P."/>
            <person name="Cordum H."/>
            <person name="Wilson R."/>
            <person name="Cheng Z."/>
            <person name="Jin W."/>
            <person name="Jiang J."/>
            <person name="Leong S.A."/>
            <person name="Iwama H."/>
            <person name="Gojobori T."/>
            <person name="Itoh T."/>
            <person name="Niimura Y."/>
            <person name="Fujii Y."/>
            <person name="Habara T."/>
            <person name="Sakai H."/>
            <person name="Sato Y."/>
            <person name="Wilson G."/>
            <person name="Kumar K."/>
            <person name="McCouch S."/>
            <person name="Juretic N."/>
            <person name="Hoen D."/>
            <person name="Wright S."/>
            <person name="Bruskiewich R."/>
            <person name="Bureau T."/>
            <person name="Miyao A."/>
            <person name="Hirochika H."/>
            <person name="Nishikawa T."/>
            <person name="Kadowaki K."/>
            <person name="Sugiura M."/>
            <person name="Burr B."/>
            <person name="Sasaki T."/>
        </authorList>
    </citation>
    <scope>NUCLEOTIDE SEQUENCE [LARGE SCALE GENOMIC DNA]</scope>
    <source>
        <strain evidence="3">cv. Nipponbare</strain>
    </source>
</reference>
<protein>
    <submittedName>
        <fullName evidence="2">Uncharacterized protein</fullName>
    </submittedName>
</protein>
<feature type="region of interest" description="Disordered" evidence="1">
    <location>
        <begin position="41"/>
        <end position="60"/>
    </location>
</feature>
<gene>
    <name evidence="2" type="primary">P0456E06.4</name>
</gene>
<dbReference type="AlphaFoldDB" id="Q5VN02"/>
<proteinExistence type="predicted"/>
<dbReference type="Proteomes" id="UP000000763">
    <property type="component" value="Chromosome 6"/>
</dbReference>
<dbReference type="EMBL" id="AP005822">
    <property type="protein sequence ID" value="BAD69171.1"/>
    <property type="molecule type" value="Genomic_DNA"/>
</dbReference>
<organism evidence="2 3">
    <name type="scientific">Oryza sativa subsp. japonica</name>
    <name type="common">Rice</name>
    <dbReference type="NCBI Taxonomy" id="39947"/>
    <lineage>
        <taxon>Eukaryota</taxon>
        <taxon>Viridiplantae</taxon>
        <taxon>Streptophyta</taxon>
        <taxon>Embryophyta</taxon>
        <taxon>Tracheophyta</taxon>
        <taxon>Spermatophyta</taxon>
        <taxon>Magnoliopsida</taxon>
        <taxon>Liliopsida</taxon>
        <taxon>Poales</taxon>
        <taxon>Poaceae</taxon>
        <taxon>BOP clade</taxon>
        <taxon>Oryzoideae</taxon>
        <taxon>Oryzeae</taxon>
        <taxon>Oryzinae</taxon>
        <taxon>Oryza</taxon>
        <taxon>Oryza sativa</taxon>
    </lineage>
</organism>
<reference evidence="3" key="2">
    <citation type="journal article" date="2008" name="Nucleic Acids Res.">
        <title>The rice annotation project database (RAP-DB): 2008 update.</title>
        <authorList>
            <consortium name="The rice annotation project (RAP)"/>
        </authorList>
    </citation>
    <scope>GENOME REANNOTATION</scope>
    <source>
        <strain evidence="3">cv. Nipponbare</strain>
    </source>
</reference>